<feature type="domain" description="Phospholipid/glycerol acyltransferase" evidence="1">
    <location>
        <begin position="46"/>
        <end position="163"/>
    </location>
</feature>
<dbReference type="InterPro" id="IPR002123">
    <property type="entry name" value="Plipid/glycerol_acylTrfase"/>
</dbReference>
<dbReference type="PANTHER" id="PTHR22753:SF14">
    <property type="entry name" value="MONOACYLGLYCEROL_DIACYLGLYCEROL O-ACYLTRANSFERASE"/>
    <property type="match status" value="1"/>
</dbReference>
<protein>
    <submittedName>
        <fullName evidence="2">Acyltransferase</fullName>
    </submittedName>
</protein>
<dbReference type="InterPro" id="IPR016676">
    <property type="entry name" value="P_lipid/glycerol_AcTrfase_prd"/>
</dbReference>
<organism evidence="2 3">
    <name type="scientific">Paraconexibacter algicola</name>
    <dbReference type="NCBI Taxonomy" id="2133960"/>
    <lineage>
        <taxon>Bacteria</taxon>
        <taxon>Bacillati</taxon>
        <taxon>Actinomycetota</taxon>
        <taxon>Thermoleophilia</taxon>
        <taxon>Solirubrobacterales</taxon>
        <taxon>Paraconexibacteraceae</taxon>
        <taxon>Paraconexibacter</taxon>
    </lineage>
</organism>
<dbReference type="Proteomes" id="UP000240739">
    <property type="component" value="Unassembled WGS sequence"/>
</dbReference>
<sequence length="275" mass="29860">MPDIASPLPIPASRVADVLKVAIDVAHRATRPELQGLEHVPTSGPFMLVGNHQLLGMQDLPTLVRELERRRGVRVRGMGDSFHFAVPGWRDLLIRMGAVPGTRENCAALLAAGEAVLVFPGGAREVYKRRGQRYELLWGERTGFARMAIEAGAPIVPFAAVGAEDRFDVLLDMDSRLAAPARAVARRVGRPDLGTLVVKGSGFAGLPGTDRLYFRFGAPIPTTPWSGRASDPDARAECRDLVRAEIEAGIAALRARRETDDQRALLPRVRHAISS</sequence>
<name>A0A2T4UIY0_9ACTN</name>
<accession>A0A2T4UIY0</accession>
<dbReference type="AlphaFoldDB" id="A0A2T4UIY0"/>
<keyword evidence="2" id="KW-0808">Transferase</keyword>
<dbReference type="GO" id="GO:0016020">
    <property type="term" value="C:membrane"/>
    <property type="evidence" value="ECO:0007669"/>
    <property type="project" value="TreeGrafter"/>
</dbReference>
<keyword evidence="2" id="KW-0012">Acyltransferase</keyword>
<dbReference type="EMBL" id="PYYB01000001">
    <property type="protein sequence ID" value="PTL59191.1"/>
    <property type="molecule type" value="Genomic_DNA"/>
</dbReference>
<dbReference type="SMART" id="SM00563">
    <property type="entry name" value="PlsC"/>
    <property type="match status" value="1"/>
</dbReference>
<gene>
    <name evidence="2" type="ORF">C7Y72_05775</name>
</gene>
<keyword evidence="3" id="KW-1185">Reference proteome</keyword>
<dbReference type="Pfam" id="PF01553">
    <property type="entry name" value="Acyltransferase"/>
    <property type="match status" value="1"/>
</dbReference>
<evidence type="ECO:0000313" key="3">
    <source>
        <dbReference type="Proteomes" id="UP000240739"/>
    </source>
</evidence>
<dbReference type="PIRSF" id="PIRSF016753">
    <property type="entry name" value="P_lipid/glycerol_ac_tran_prd"/>
    <property type="match status" value="1"/>
</dbReference>
<reference evidence="2 3" key="1">
    <citation type="submission" date="2018-03" db="EMBL/GenBank/DDBJ databases">
        <title>Aquarubrobacter algicola gen. nov., sp. nov., a novel actinobacterium isolated from shallow eutrophic lake during the end of cyanobacterial harmful algal blooms.</title>
        <authorList>
            <person name="Chun S.J."/>
        </authorList>
    </citation>
    <scope>NUCLEOTIDE SEQUENCE [LARGE SCALE GENOMIC DNA]</scope>
    <source>
        <strain evidence="2 3">Seoho-28</strain>
    </source>
</reference>
<dbReference type="SUPFAM" id="SSF69593">
    <property type="entry name" value="Glycerol-3-phosphate (1)-acyltransferase"/>
    <property type="match status" value="1"/>
</dbReference>
<dbReference type="PANTHER" id="PTHR22753">
    <property type="entry name" value="TRANSMEMBRANE PROTEIN 68"/>
    <property type="match status" value="1"/>
</dbReference>
<comment type="caution">
    <text evidence="2">The sequence shown here is derived from an EMBL/GenBank/DDBJ whole genome shotgun (WGS) entry which is preliminary data.</text>
</comment>
<dbReference type="CDD" id="cd07987">
    <property type="entry name" value="LPLAT_MGAT-like"/>
    <property type="match status" value="1"/>
</dbReference>
<dbReference type="GO" id="GO:0016746">
    <property type="term" value="F:acyltransferase activity"/>
    <property type="evidence" value="ECO:0007669"/>
    <property type="project" value="UniProtKB-KW"/>
</dbReference>
<evidence type="ECO:0000313" key="2">
    <source>
        <dbReference type="EMBL" id="PTL59191.1"/>
    </source>
</evidence>
<proteinExistence type="predicted"/>
<evidence type="ECO:0000259" key="1">
    <source>
        <dbReference type="SMART" id="SM00563"/>
    </source>
</evidence>
<dbReference type="RefSeq" id="WP_107567627.1">
    <property type="nucleotide sequence ID" value="NZ_PYYB01000001.1"/>
</dbReference>
<dbReference type="OrthoDB" id="5496738at2"/>